<keyword evidence="5" id="KW-0808">Transferase</keyword>
<keyword evidence="5" id="KW-0328">Glycosyltransferase</keyword>
<dbReference type="Gene3D" id="1.10.10.10">
    <property type="entry name" value="Winged helix-like DNA-binding domain superfamily/Winged helix DNA-binding domain"/>
    <property type="match status" value="1"/>
</dbReference>
<organism evidence="5 6">
    <name type="scientific">Paraliobacillus quinghaiensis</name>
    <dbReference type="NCBI Taxonomy" id="470815"/>
    <lineage>
        <taxon>Bacteria</taxon>
        <taxon>Bacillati</taxon>
        <taxon>Bacillota</taxon>
        <taxon>Bacilli</taxon>
        <taxon>Bacillales</taxon>
        <taxon>Bacillaceae</taxon>
        <taxon>Paraliobacillus</taxon>
    </lineage>
</organism>
<comment type="similarity">
    <text evidence="1">Belongs to the BlaI transcriptional regulatory family.</text>
</comment>
<dbReference type="NCBIfam" id="TIGR02698">
    <property type="entry name" value="CopY_TcrY"/>
    <property type="match status" value="1"/>
</dbReference>
<comment type="caution">
    <text evidence="5">The sequence shown here is derived from an EMBL/GenBank/DDBJ whole genome shotgun (WGS) entry which is preliminary data.</text>
</comment>
<protein>
    <submittedName>
        <fullName evidence="5">Uracil phosphoribosyltransferase</fullName>
    </submittedName>
</protein>
<keyword evidence="6" id="KW-1185">Reference proteome</keyword>
<evidence type="ECO:0000256" key="1">
    <source>
        <dbReference type="ARBA" id="ARBA00011046"/>
    </source>
</evidence>
<dbReference type="GO" id="GO:0016757">
    <property type="term" value="F:glycosyltransferase activity"/>
    <property type="evidence" value="ECO:0007669"/>
    <property type="project" value="UniProtKB-KW"/>
</dbReference>
<dbReference type="SUPFAM" id="SSF46785">
    <property type="entry name" value="Winged helix' DNA-binding domain"/>
    <property type="match status" value="1"/>
</dbReference>
<dbReference type="Proteomes" id="UP000618460">
    <property type="component" value="Unassembled WGS sequence"/>
</dbReference>
<dbReference type="InterPro" id="IPR036390">
    <property type="entry name" value="WH_DNA-bd_sf"/>
</dbReference>
<dbReference type="OrthoDB" id="1849040at2"/>
<dbReference type="AlphaFoldDB" id="A0A917TMV8"/>
<evidence type="ECO:0000256" key="3">
    <source>
        <dbReference type="ARBA" id="ARBA00023125"/>
    </source>
</evidence>
<dbReference type="EMBL" id="BMLG01000005">
    <property type="protein sequence ID" value="GGM29575.1"/>
    <property type="molecule type" value="Genomic_DNA"/>
</dbReference>
<dbReference type="GO" id="GO:0045892">
    <property type="term" value="P:negative regulation of DNA-templated transcription"/>
    <property type="evidence" value="ECO:0007669"/>
    <property type="project" value="InterPro"/>
</dbReference>
<reference evidence="5" key="2">
    <citation type="submission" date="2020-09" db="EMBL/GenBank/DDBJ databases">
        <authorList>
            <person name="Sun Q."/>
            <person name="Zhou Y."/>
        </authorList>
    </citation>
    <scope>NUCLEOTIDE SEQUENCE</scope>
    <source>
        <strain evidence="5">CGMCC 1.6333</strain>
    </source>
</reference>
<evidence type="ECO:0000256" key="4">
    <source>
        <dbReference type="ARBA" id="ARBA00023163"/>
    </source>
</evidence>
<dbReference type="GO" id="GO:0003677">
    <property type="term" value="F:DNA binding"/>
    <property type="evidence" value="ECO:0007669"/>
    <property type="project" value="UniProtKB-KW"/>
</dbReference>
<keyword evidence="4" id="KW-0804">Transcription</keyword>
<dbReference type="PIRSF" id="PIRSF019455">
    <property type="entry name" value="CopR_AtkY"/>
    <property type="match status" value="1"/>
</dbReference>
<dbReference type="InterPro" id="IPR036388">
    <property type="entry name" value="WH-like_DNA-bd_sf"/>
</dbReference>
<keyword evidence="2" id="KW-0805">Transcription regulation</keyword>
<dbReference type="Pfam" id="PF03965">
    <property type="entry name" value="Penicillinase_R"/>
    <property type="match status" value="1"/>
</dbReference>
<sequence length="146" mass="16759">MEDKSQITDAEWEVMRVVWTLHQATSKDIIEVLRSKKNWKQATAKTLIGRLVQKGLLETEQDGKRYLYTAAVDETESVKMLEQRLFDRICNKEVGKTIASMISESTLSHNDIELLEETLNRKKSEAVEEVKCNCVPGQCQCKGHHH</sequence>
<dbReference type="InterPro" id="IPR014071">
    <property type="entry name" value="Cu_transp_CopY/TcrY"/>
</dbReference>
<reference evidence="5" key="1">
    <citation type="journal article" date="2014" name="Int. J. Syst. Evol. Microbiol.">
        <title>Complete genome sequence of Corynebacterium casei LMG S-19264T (=DSM 44701T), isolated from a smear-ripened cheese.</title>
        <authorList>
            <consortium name="US DOE Joint Genome Institute (JGI-PGF)"/>
            <person name="Walter F."/>
            <person name="Albersmeier A."/>
            <person name="Kalinowski J."/>
            <person name="Ruckert C."/>
        </authorList>
    </citation>
    <scope>NUCLEOTIDE SEQUENCE</scope>
    <source>
        <strain evidence="5">CGMCC 1.6333</strain>
    </source>
</reference>
<proteinExistence type="inferred from homology"/>
<keyword evidence="3" id="KW-0238">DNA-binding</keyword>
<name>A0A917TMV8_9BACI</name>
<evidence type="ECO:0000313" key="5">
    <source>
        <dbReference type="EMBL" id="GGM29575.1"/>
    </source>
</evidence>
<dbReference type="InterPro" id="IPR005650">
    <property type="entry name" value="BlaI_family"/>
</dbReference>
<gene>
    <name evidence="5" type="ORF">GCM10011351_14580</name>
</gene>
<dbReference type="RefSeq" id="WP_117153841.1">
    <property type="nucleotide sequence ID" value="NZ_BMLG01000005.1"/>
</dbReference>
<evidence type="ECO:0000313" key="6">
    <source>
        <dbReference type="Proteomes" id="UP000618460"/>
    </source>
</evidence>
<evidence type="ECO:0000256" key="2">
    <source>
        <dbReference type="ARBA" id="ARBA00023015"/>
    </source>
</evidence>
<accession>A0A917TMV8</accession>